<dbReference type="Pfam" id="PF12874">
    <property type="entry name" value="zf-met"/>
    <property type="match status" value="1"/>
</dbReference>
<evidence type="ECO:0000256" key="1">
    <source>
        <dbReference type="ARBA" id="ARBA00022771"/>
    </source>
</evidence>
<evidence type="ECO:0000313" key="6">
    <source>
        <dbReference type="EMBL" id="WPB01045.1"/>
    </source>
</evidence>
<dbReference type="EMBL" id="CP134187">
    <property type="protein sequence ID" value="WPB01045.1"/>
    <property type="molecule type" value="Genomic_DNA"/>
</dbReference>
<keyword evidence="3" id="KW-1133">Transmembrane helix</keyword>
<reference evidence="5" key="1">
    <citation type="submission" date="2015-10" db="EMBL/GenBank/DDBJ databases">
        <title>The cercosporin biosynthetic gene cluster was horizontally transferred to several fungal lineages and shown to be expanded in Cercospora beticola based on microsynteny with recipient genomes.</title>
        <authorList>
            <person name="De Jonge R."/>
            <person name="Ebert M.K."/>
            <person name="Suttle J.C."/>
            <person name="Jurick Ii W.M."/>
            <person name="Secor G.A."/>
            <person name="Thomma B.P."/>
            <person name="Van De Peer Y."/>
            <person name="Bolton M.D."/>
        </authorList>
    </citation>
    <scope>NUCLEOTIDE SEQUENCE [LARGE SCALE GENOMIC DNA]</scope>
    <source>
        <strain evidence="5">09-40</strain>
    </source>
</reference>
<dbReference type="SUPFAM" id="SSF57667">
    <property type="entry name" value="beta-beta-alpha zinc fingers"/>
    <property type="match status" value="1"/>
</dbReference>
<feature type="region of interest" description="Disordered" evidence="2">
    <location>
        <begin position="357"/>
        <end position="384"/>
    </location>
</feature>
<keyword evidence="1" id="KW-0862">Zinc</keyword>
<reference evidence="6 7" key="2">
    <citation type="submission" date="2023-09" db="EMBL/GenBank/DDBJ databases">
        <title>Complete-Gapless Cercospora beticola genome.</title>
        <authorList>
            <person name="Wyatt N.A."/>
            <person name="Spanner R.E."/>
            <person name="Bolton M.D."/>
        </authorList>
    </citation>
    <scope>NUCLEOTIDE SEQUENCE [LARGE SCALE GENOMIC DNA]</scope>
    <source>
        <strain evidence="6">Cb09-40</strain>
    </source>
</reference>
<name>A0A2G5HMD3_CERBT</name>
<dbReference type="SMART" id="SM00451">
    <property type="entry name" value="ZnF_U1"/>
    <property type="match status" value="2"/>
</dbReference>
<evidence type="ECO:0000259" key="4">
    <source>
        <dbReference type="PROSITE" id="PS00028"/>
    </source>
</evidence>
<feature type="transmembrane region" description="Helical" evidence="3">
    <location>
        <begin position="127"/>
        <end position="145"/>
    </location>
</feature>
<feature type="domain" description="C2H2-type" evidence="4">
    <location>
        <begin position="300"/>
        <end position="322"/>
    </location>
</feature>
<protein>
    <recommendedName>
        <fullName evidence="4">C2H2-type domain-containing protein</fullName>
    </recommendedName>
</protein>
<feature type="transmembrane region" description="Helical" evidence="3">
    <location>
        <begin position="157"/>
        <end position="182"/>
    </location>
</feature>
<dbReference type="GO" id="GO:0008270">
    <property type="term" value="F:zinc ion binding"/>
    <property type="evidence" value="ECO:0007669"/>
    <property type="project" value="UniProtKB-KW"/>
</dbReference>
<dbReference type="OrthoDB" id="3942339at2759"/>
<dbReference type="Gene3D" id="3.30.160.60">
    <property type="entry name" value="Classic Zinc Finger"/>
    <property type="match status" value="1"/>
</dbReference>
<evidence type="ECO:0000256" key="2">
    <source>
        <dbReference type="SAM" id="MobiDB-lite"/>
    </source>
</evidence>
<keyword evidence="1" id="KW-0479">Metal-binding</keyword>
<evidence type="ECO:0000256" key="3">
    <source>
        <dbReference type="SAM" id="Phobius"/>
    </source>
</evidence>
<sequence length="384" mass="44061">MAGTTATVAAMLLLMCNMFFGVLTGTDMAHKNPLFDHYFTSLDSVQAAAQTTGMTFAPGLYELLVGPNLPTVDFFKTLPTNEDFLKDIWSCYLLVLYKPGRRFRVYIGSATSFEQGARQRMQQYDNFLLLPRYVAASLDAGFVIIHKGMLCWIPRPIFILVPLYRLFIIGFEAVFSYVFWAFKRRGRDFGLSHICPWDRHSLEYNGLCSHSALDEGIRGDFDLTQEELEALGETREAKRIKLKAENATNWHHKQMETNYSDYMDASVRRVQKSRKLNPKMHADTQRARIKRDIAAKKYWCDDCSIAFQSKQVYDDHMVSDKHERMLNKHLSPFFCGLCNMPSANKSNFTRHCKTNGHQEKLKAAAEAAEQAEDEDDDDSFNQAE</sequence>
<dbReference type="GO" id="GO:0003676">
    <property type="term" value="F:nucleic acid binding"/>
    <property type="evidence" value="ECO:0007669"/>
    <property type="project" value="InterPro"/>
</dbReference>
<dbReference type="PROSITE" id="PS00028">
    <property type="entry name" value="ZINC_FINGER_C2H2_1"/>
    <property type="match status" value="1"/>
</dbReference>
<keyword evidence="3" id="KW-0812">Transmembrane</keyword>
<evidence type="ECO:0000313" key="7">
    <source>
        <dbReference type="Proteomes" id="UP001302367"/>
    </source>
</evidence>
<evidence type="ECO:0000313" key="5">
    <source>
        <dbReference type="EMBL" id="PIA93668.1"/>
    </source>
</evidence>
<dbReference type="InterPro" id="IPR036236">
    <property type="entry name" value="Znf_C2H2_sf"/>
</dbReference>
<dbReference type="Proteomes" id="UP001302367">
    <property type="component" value="Chromosome 4"/>
</dbReference>
<dbReference type="Proteomes" id="UP000230605">
    <property type="component" value="Chromosome 4"/>
</dbReference>
<keyword evidence="1" id="KW-0863">Zinc-finger</keyword>
<accession>A0A2G5HMD3</accession>
<organism evidence="5">
    <name type="scientific">Cercospora beticola</name>
    <name type="common">Sugarbeet leaf spot fungus</name>
    <dbReference type="NCBI Taxonomy" id="122368"/>
    <lineage>
        <taxon>Eukaryota</taxon>
        <taxon>Fungi</taxon>
        <taxon>Dikarya</taxon>
        <taxon>Ascomycota</taxon>
        <taxon>Pezizomycotina</taxon>
        <taxon>Dothideomycetes</taxon>
        <taxon>Dothideomycetidae</taxon>
        <taxon>Mycosphaerellales</taxon>
        <taxon>Mycosphaerellaceae</taxon>
        <taxon>Cercospora</taxon>
    </lineage>
</organism>
<gene>
    <name evidence="5" type="ORF">CB0940_03846</name>
    <name evidence="6" type="ORF">RHO25_005665</name>
</gene>
<dbReference type="InterPro" id="IPR013087">
    <property type="entry name" value="Znf_C2H2_type"/>
</dbReference>
<proteinExistence type="predicted"/>
<keyword evidence="3" id="KW-0472">Membrane</keyword>
<dbReference type="SMART" id="SM00355">
    <property type="entry name" value="ZnF_C2H2"/>
    <property type="match status" value="2"/>
</dbReference>
<feature type="compositionally biased region" description="Acidic residues" evidence="2">
    <location>
        <begin position="369"/>
        <end position="384"/>
    </location>
</feature>
<dbReference type="InterPro" id="IPR003604">
    <property type="entry name" value="Matrin/U1-like-C_Znf_C2H2"/>
</dbReference>
<dbReference type="AlphaFoldDB" id="A0A2G5HMD3"/>
<feature type="transmembrane region" description="Helical" evidence="3">
    <location>
        <begin position="6"/>
        <end position="25"/>
    </location>
</feature>
<dbReference type="EMBL" id="LKMD01000105">
    <property type="protein sequence ID" value="PIA93668.1"/>
    <property type="molecule type" value="Genomic_DNA"/>
</dbReference>
<keyword evidence="7" id="KW-1185">Reference proteome</keyword>